<name>A0A3M7RGC0_BRAPC</name>
<protein>
    <submittedName>
        <fullName evidence="1">Uncharacterized protein</fullName>
    </submittedName>
</protein>
<sequence>MSLKIVLQNVSADSNFVPPKLSLCNNSAKLLQRLNLGGTKFESADTFCRTIFKLMKKKIHWSLIQQDPIFVCLKFLKVLRKYQKI</sequence>
<accession>A0A3M7RGC0</accession>
<dbReference type="OrthoDB" id="428159at2759"/>
<dbReference type="AlphaFoldDB" id="A0A3M7RGC0"/>
<dbReference type="Proteomes" id="UP000276133">
    <property type="component" value="Unassembled WGS sequence"/>
</dbReference>
<proteinExistence type="predicted"/>
<organism evidence="1 2">
    <name type="scientific">Brachionus plicatilis</name>
    <name type="common">Marine rotifer</name>
    <name type="synonym">Brachionus muelleri</name>
    <dbReference type="NCBI Taxonomy" id="10195"/>
    <lineage>
        <taxon>Eukaryota</taxon>
        <taxon>Metazoa</taxon>
        <taxon>Spiralia</taxon>
        <taxon>Gnathifera</taxon>
        <taxon>Rotifera</taxon>
        <taxon>Eurotatoria</taxon>
        <taxon>Monogononta</taxon>
        <taxon>Pseudotrocha</taxon>
        <taxon>Ploima</taxon>
        <taxon>Brachionidae</taxon>
        <taxon>Brachionus</taxon>
    </lineage>
</organism>
<evidence type="ECO:0000313" key="1">
    <source>
        <dbReference type="EMBL" id="RNA22537.1"/>
    </source>
</evidence>
<gene>
    <name evidence="1" type="ORF">BpHYR1_000584</name>
</gene>
<keyword evidence="2" id="KW-1185">Reference proteome</keyword>
<dbReference type="EMBL" id="REGN01003436">
    <property type="protein sequence ID" value="RNA22537.1"/>
    <property type="molecule type" value="Genomic_DNA"/>
</dbReference>
<reference evidence="1 2" key="1">
    <citation type="journal article" date="2018" name="Sci. Rep.">
        <title>Genomic signatures of local adaptation to the degree of environmental predictability in rotifers.</title>
        <authorList>
            <person name="Franch-Gras L."/>
            <person name="Hahn C."/>
            <person name="Garcia-Roger E.M."/>
            <person name="Carmona M.J."/>
            <person name="Serra M."/>
            <person name="Gomez A."/>
        </authorList>
    </citation>
    <scope>NUCLEOTIDE SEQUENCE [LARGE SCALE GENOMIC DNA]</scope>
    <source>
        <strain evidence="1">HYR1</strain>
    </source>
</reference>
<comment type="caution">
    <text evidence="1">The sequence shown here is derived from an EMBL/GenBank/DDBJ whole genome shotgun (WGS) entry which is preliminary data.</text>
</comment>
<evidence type="ECO:0000313" key="2">
    <source>
        <dbReference type="Proteomes" id="UP000276133"/>
    </source>
</evidence>